<dbReference type="GO" id="GO:0016787">
    <property type="term" value="F:hydrolase activity"/>
    <property type="evidence" value="ECO:0007669"/>
    <property type="project" value="UniProtKB-KW"/>
</dbReference>
<dbReference type="PROSITE" id="PS00893">
    <property type="entry name" value="NUDIX_BOX"/>
    <property type="match status" value="1"/>
</dbReference>
<comment type="cofactor">
    <cofactor evidence="1">
        <name>Mg(2+)</name>
        <dbReference type="ChEBI" id="CHEBI:18420"/>
    </cofactor>
</comment>
<keyword evidence="3" id="KW-0460">Magnesium</keyword>
<dbReference type="STRING" id="1802591.A2113_03255"/>
<dbReference type="Pfam" id="PF00293">
    <property type="entry name" value="NUDIX"/>
    <property type="match status" value="1"/>
</dbReference>
<dbReference type="InterPro" id="IPR000086">
    <property type="entry name" value="NUDIX_hydrolase_dom"/>
</dbReference>
<accession>A0A1G1W3L0</accession>
<dbReference type="Gene3D" id="2.20.70.10">
    <property type="match status" value="1"/>
</dbReference>
<sequence>MKEFKFCPKCGGSLVKKSFHRHIRLVCGRCGFIFYQNPKPTVGVFIVKDKKVLLAKRGIEPFKDWWDSIGGFIEAGESSQETATRETKEETGLDIKLIEILGTGKDVYAGQPIVSTAFLAEIVGGKISPSDDVSQLKWFYLENLPEKIAFEGNKKVLDLLKKRFRTVNKP</sequence>
<dbReference type="PRINTS" id="PR00502">
    <property type="entry name" value="NUDIXFAMILY"/>
</dbReference>
<feature type="domain" description="Nudix hydrolase" evidence="5">
    <location>
        <begin position="37"/>
        <end position="161"/>
    </location>
</feature>
<dbReference type="InterPro" id="IPR001529">
    <property type="entry name" value="Zn_ribbon_RPB9"/>
</dbReference>
<dbReference type="InterPro" id="IPR020084">
    <property type="entry name" value="NUDIX_hydrolase_CS"/>
</dbReference>
<evidence type="ECO:0000256" key="3">
    <source>
        <dbReference type="ARBA" id="ARBA00022842"/>
    </source>
</evidence>
<evidence type="ECO:0000313" key="7">
    <source>
        <dbReference type="Proteomes" id="UP000176299"/>
    </source>
</evidence>
<dbReference type="Proteomes" id="UP000176299">
    <property type="component" value="Unassembled WGS sequence"/>
</dbReference>
<evidence type="ECO:0000259" key="5">
    <source>
        <dbReference type="PROSITE" id="PS51462"/>
    </source>
</evidence>
<evidence type="ECO:0000313" key="6">
    <source>
        <dbReference type="EMBL" id="OGY22268.1"/>
    </source>
</evidence>
<dbReference type="GO" id="GO:0006351">
    <property type="term" value="P:DNA-templated transcription"/>
    <property type="evidence" value="ECO:0007669"/>
    <property type="project" value="InterPro"/>
</dbReference>
<dbReference type="EMBL" id="MHCN01000007">
    <property type="protein sequence ID" value="OGY22268.1"/>
    <property type="molecule type" value="Genomic_DNA"/>
</dbReference>
<proteinExistence type="inferred from homology"/>
<keyword evidence="2 4" id="KW-0378">Hydrolase</keyword>
<dbReference type="SUPFAM" id="SSF55811">
    <property type="entry name" value="Nudix"/>
    <property type="match status" value="1"/>
</dbReference>
<name>A0A1G1W3L0_9BACT</name>
<comment type="caution">
    <text evidence="6">The sequence shown here is derived from an EMBL/GenBank/DDBJ whole genome shotgun (WGS) entry which is preliminary data.</text>
</comment>
<dbReference type="Pfam" id="PF14803">
    <property type="entry name" value="Zn_ribbon_Nudix"/>
    <property type="match status" value="1"/>
</dbReference>
<dbReference type="InterPro" id="IPR029401">
    <property type="entry name" value="Nudix_N"/>
</dbReference>
<dbReference type="InterPro" id="IPR020476">
    <property type="entry name" value="Nudix_hydrolase"/>
</dbReference>
<evidence type="ECO:0000256" key="1">
    <source>
        <dbReference type="ARBA" id="ARBA00001946"/>
    </source>
</evidence>
<reference evidence="6 7" key="1">
    <citation type="journal article" date="2016" name="Nat. Commun.">
        <title>Thousands of microbial genomes shed light on interconnected biogeochemical processes in an aquifer system.</title>
        <authorList>
            <person name="Anantharaman K."/>
            <person name="Brown C.T."/>
            <person name="Hug L.A."/>
            <person name="Sharon I."/>
            <person name="Castelle C.J."/>
            <person name="Probst A.J."/>
            <person name="Thomas B.C."/>
            <person name="Singh A."/>
            <person name="Wilkins M.J."/>
            <person name="Karaoz U."/>
            <person name="Brodie E.L."/>
            <person name="Williams K.H."/>
            <person name="Hubbard S.S."/>
            <person name="Banfield J.F."/>
        </authorList>
    </citation>
    <scope>NUCLEOTIDE SEQUENCE [LARGE SCALE GENOMIC DNA]</scope>
</reference>
<dbReference type="SMART" id="SM00661">
    <property type="entry name" value="RPOL9"/>
    <property type="match status" value="1"/>
</dbReference>
<dbReference type="PANTHER" id="PTHR43222:SF2">
    <property type="entry name" value="NUDIX HYDROLASE 23, CHLOROPLASTIC"/>
    <property type="match status" value="1"/>
</dbReference>
<organism evidence="6 7">
    <name type="scientific">Candidatus Woykebacteria bacterium GWA1_44_8</name>
    <dbReference type="NCBI Taxonomy" id="1802591"/>
    <lineage>
        <taxon>Bacteria</taxon>
        <taxon>Candidatus Woykeibacteriota</taxon>
    </lineage>
</organism>
<dbReference type="Gene3D" id="3.90.79.10">
    <property type="entry name" value="Nucleoside Triphosphate Pyrophosphohydrolase"/>
    <property type="match status" value="1"/>
</dbReference>
<dbReference type="PANTHER" id="PTHR43222">
    <property type="entry name" value="NUDIX HYDROLASE 23"/>
    <property type="match status" value="1"/>
</dbReference>
<evidence type="ECO:0000256" key="4">
    <source>
        <dbReference type="RuleBase" id="RU003476"/>
    </source>
</evidence>
<gene>
    <name evidence="6" type="ORF">A2113_03255</name>
</gene>
<dbReference type="PROSITE" id="PS51462">
    <property type="entry name" value="NUDIX"/>
    <property type="match status" value="1"/>
</dbReference>
<dbReference type="AlphaFoldDB" id="A0A1G1W3L0"/>
<evidence type="ECO:0000256" key="2">
    <source>
        <dbReference type="ARBA" id="ARBA00022801"/>
    </source>
</evidence>
<comment type="similarity">
    <text evidence="4">Belongs to the Nudix hydrolase family.</text>
</comment>
<protein>
    <recommendedName>
        <fullName evidence="5">Nudix hydrolase domain-containing protein</fullName>
    </recommendedName>
</protein>
<dbReference type="InterPro" id="IPR015797">
    <property type="entry name" value="NUDIX_hydrolase-like_dom_sf"/>
</dbReference>